<keyword evidence="4" id="KW-1185">Reference proteome</keyword>
<name>A0A840NXM9_9ACTN</name>
<accession>A0A840NXM9</accession>
<proteinExistence type="inferred from homology"/>
<gene>
    <name evidence="3" type="ORF">HNP84_001245</name>
</gene>
<dbReference type="AlphaFoldDB" id="A0A840NXM9"/>
<dbReference type="Proteomes" id="UP000578449">
    <property type="component" value="Unassembled WGS sequence"/>
</dbReference>
<dbReference type="PANTHER" id="PTHR30575:SF0">
    <property type="entry name" value="XAA-ARG DIPEPTIDASE"/>
    <property type="match status" value="1"/>
</dbReference>
<dbReference type="Pfam" id="PF07687">
    <property type="entry name" value="M20_dimer"/>
    <property type="match status" value="1"/>
</dbReference>
<dbReference type="GO" id="GO:0046657">
    <property type="term" value="P:folic acid catabolic process"/>
    <property type="evidence" value="ECO:0007669"/>
    <property type="project" value="TreeGrafter"/>
</dbReference>
<dbReference type="PANTHER" id="PTHR30575">
    <property type="entry name" value="PEPTIDASE M20"/>
    <property type="match status" value="1"/>
</dbReference>
<comment type="similarity">
    <text evidence="1">Belongs to the peptidase M20A family.</text>
</comment>
<dbReference type="InterPro" id="IPR052030">
    <property type="entry name" value="Peptidase_M20/M20A_hydrolases"/>
</dbReference>
<evidence type="ECO:0000313" key="3">
    <source>
        <dbReference type="EMBL" id="MBB5131539.1"/>
    </source>
</evidence>
<evidence type="ECO:0000256" key="1">
    <source>
        <dbReference type="PIRNR" id="PIRNR037226"/>
    </source>
</evidence>
<comment type="caution">
    <text evidence="3">The sequence shown here is derived from an EMBL/GenBank/DDBJ whole genome shotgun (WGS) entry which is preliminary data.</text>
</comment>
<dbReference type="SUPFAM" id="SSF53187">
    <property type="entry name" value="Zn-dependent exopeptidases"/>
    <property type="match status" value="1"/>
</dbReference>
<dbReference type="SUPFAM" id="SSF55031">
    <property type="entry name" value="Bacterial exopeptidase dimerisation domain"/>
    <property type="match status" value="1"/>
</dbReference>
<dbReference type="NCBIfam" id="TIGR01891">
    <property type="entry name" value="amidohydrolases"/>
    <property type="match status" value="1"/>
</dbReference>
<dbReference type="RefSeq" id="WP_185048352.1">
    <property type="nucleotide sequence ID" value="NZ_BAABIX010000022.1"/>
</dbReference>
<dbReference type="InterPro" id="IPR002933">
    <property type="entry name" value="Peptidase_M20"/>
</dbReference>
<dbReference type="GO" id="GO:0016805">
    <property type="term" value="F:dipeptidase activity"/>
    <property type="evidence" value="ECO:0007669"/>
    <property type="project" value="InterPro"/>
</dbReference>
<keyword evidence="3" id="KW-0378">Hydrolase</keyword>
<dbReference type="EMBL" id="JACHGN010000002">
    <property type="protein sequence ID" value="MBB5131539.1"/>
    <property type="molecule type" value="Genomic_DNA"/>
</dbReference>
<dbReference type="GO" id="GO:0005737">
    <property type="term" value="C:cytoplasm"/>
    <property type="evidence" value="ECO:0007669"/>
    <property type="project" value="TreeGrafter"/>
</dbReference>
<reference evidence="3 4" key="1">
    <citation type="submission" date="2020-08" db="EMBL/GenBank/DDBJ databases">
        <title>Genomic Encyclopedia of Type Strains, Phase IV (KMG-IV): sequencing the most valuable type-strain genomes for metagenomic binning, comparative biology and taxonomic classification.</title>
        <authorList>
            <person name="Goeker M."/>
        </authorList>
    </citation>
    <scope>NUCLEOTIDE SEQUENCE [LARGE SCALE GENOMIC DNA]</scope>
    <source>
        <strain evidence="3 4">DSM 45615</strain>
    </source>
</reference>
<dbReference type="PIRSF" id="PIRSF037226">
    <property type="entry name" value="Amidohydrolase_ACY1L2_prd"/>
    <property type="match status" value="1"/>
</dbReference>
<dbReference type="Gene3D" id="3.40.630.10">
    <property type="entry name" value="Zn peptidases"/>
    <property type="match status" value="1"/>
</dbReference>
<sequence>MRHVKERITAYVRDRAAEMTALSRAVNARPELAFEEHETAGLLVRTLTAGGRFSVERGVAGLPTAFVATAGTGELEIGICAEMDALPGVGHGCGHNVIAAAAVTAGLALAEVADELGITVRVLGTPAEERGAGKVLMLEAGVFDGLHAAMMVHPTLKDMVTPKIRATRMWQIAYTGREAHASRPREGRNAADAAVIAQTAIGLLRQQLPDGVRVHYVVKEAGAAVNIIPGRAVIECMIRCDTLAQVDATWRRVRACFEAGALAAGVEIEVGEPLLSCPEFRHDPDLARLFQANAEALGRTFPDYEDRALGSTDMANVSHHVPSIHPVLSLDAPPEHGNHTAGFAAAAGSATGDLAVLDGGLAMALTVADLATSEVVRARLIAGRASRSGAAV</sequence>
<dbReference type="GO" id="GO:0071713">
    <property type="term" value="F:para-aminobenzoyl-glutamate hydrolase activity"/>
    <property type="evidence" value="ECO:0007669"/>
    <property type="project" value="TreeGrafter"/>
</dbReference>
<dbReference type="InterPro" id="IPR017144">
    <property type="entry name" value="Xaa-Arg_dipeptidase"/>
</dbReference>
<organism evidence="3 4">
    <name type="scientific">Thermocatellispora tengchongensis</name>
    <dbReference type="NCBI Taxonomy" id="1073253"/>
    <lineage>
        <taxon>Bacteria</taxon>
        <taxon>Bacillati</taxon>
        <taxon>Actinomycetota</taxon>
        <taxon>Actinomycetes</taxon>
        <taxon>Streptosporangiales</taxon>
        <taxon>Streptosporangiaceae</taxon>
        <taxon>Thermocatellispora</taxon>
    </lineage>
</organism>
<dbReference type="Gene3D" id="3.30.70.360">
    <property type="match status" value="1"/>
</dbReference>
<evidence type="ECO:0000313" key="4">
    <source>
        <dbReference type="Proteomes" id="UP000578449"/>
    </source>
</evidence>
<dbReference type="InterPro" id="IPR011650">
    <property type="entry name" value="Peptidase_M20_dimer"/>
</dbReference>
<dbReference type="Pfam" id="PF01546">
    <property type="entry name" value="Peptidase_M20"/>
    <property type="match status" value="1"/>
</dbReference>
<protein>
    <recommendedName>
        <fullName evidence="1">Peptidase M20 domain-containing protein 2</fullName>
    </recommendedName>
</protein>
<evidence type="ECO:0000259" key="2">
    <source>
        <dbReference type="Pfam" id="PF07687"/>
    </source>
</evidence>
<dbReference type="InterPro" id="IPR017439">
    <property type="entry name" value="Amidohydrolase"/>
</dbReference>
<feature type="domain" description="Peptidase M20 dimerisation" evidence="2">
    <location>
        <begin position="171"/>
        <end position="260"/>
    </location>
</feature>
<dbReference type="InterPro" id="IPR036264">
    <property type="entry name" value="Bact_exopeptidase_dim_dom"/>
</dbReference>